<name>A0A5J9TB12_9POAL</name>
<feature type="non-terminal residue" evidence="2">
    <location>
        <position position="1"/>
    </location>
</feature>
<evidence type="ECO:0000256" key="1">
    <source>
        <dbReference type="SAM" id="MobiDB-lite"/>
    </source>
</evidence>
<dbReference type="Gramene" id="TVU08534">
    <property type="protein sequence ID" value="TVU08534"/>
    <property type="gene ID" value="EJB05_41942"/>
</dbReference>
<comment type="caution">
    <text evidence="2">The sequence shown here is derived from an EMBL/GenBank/DDBJ whole genome shotgun (WGS) entry which is preliminary data.</text>
</comment>
<organism evidence="2 3">
    <name type="scientific">Eragrostis curvula</name>
    <name type="common">weeping love grass</name>
    <dbReference type="NCBI Taxonomy" id="38414"/>
    <lineage>
        <taxon>Eukaryota</taxon>
        <taxon>Viridiplantae</taxon>
        <taxon>Streptophyta</taxon>
        <taxon>Embryophyta</taxon>
        <taxon>Tracheophyta</taxon>
        <taxon>Spermatophyta</taxon>
        <taxon>Magnoliopsida</taxon>
        <taxon>Liliopsida</taxon>
        <taxon>Poales</taxon>
        <taxon>Poaceae</taxon>
        <taxon>PACMAD clade</taxon>
        <taxon>Chloridoideae</taxon>
        <taxon>Eragrostideae</taxon>
        <taxon>Eragrostidinae</taxon>
        <taxon>Eragrostis</taxon>
    </lineage>
</organism>
<proteinExistence type="predicted"/>
<dbReference type="Proteomes" id="UP000324897">
    <property type="component" value="Chromosome 3"/>
</dbReference>
<feature type="region of interest" description="Disordered" evidence="1">
    <location>
        <begin position="40"/>
        <end position="63"/>
    </location>
</feature>
<accession>A0A5J9TB12</accession>
<keyword evidence="3" id="KW-1185">Reference proteome</keyword>
<protein>
    <submittedName>
        <fullName evidence="2">Uncharacterized protein</fullName>
    </submittedName>
</protein>
<dbReference type="EMBL" id="RWGY01000039">
    <property type="protein sequence ID" value="TVU08534.1"/>
    <property type="molecule type" value="Genomic_DNA"/>
</dbReference>
<dbReference type="AlphaFoldDB" id="A0A5J9TB12"/>
<sequence>MVQLGPALLPSVVLRHHEGRTASPRSCSLWHAHKSQHLDQRESGAAPVGTRTPGFMGSPSMGRGKVDDRTGPQFFMLHAWTPLFFLLHGALVKGIEMQMLQFSFDFN</sequence>
<evidence type="ECO:0000313" key="3">
    <source>
        <dbReference type="Proteomes" id="UP000324897"/>
    </source>
</evidence>
<evidence type="ECO:0000313" key="2">
    <source>
        <dbReference type="EMBL" id="TVU08534.1"/>
    </source>
</evidence>
<reference evidence="2 3" key="1">
    <citation type="journal article" date="2019" name="Sci. Rep.">
        <title>A high-quality genome of Eragrostis curvula grass provides insights into Poaceae evolution and supports new strategies to enhance forage quality.</title>
        <authorList>
            <person name="Carballo J."/>
            <person name="Santos B.A.C.M."/>
            <person name="Zappacosta D."/>
            <person name="Garbus I."/>
            <person name="Selva J.P."/>
            <person name="Gallo C.A."/>
            <person name="Diaz A."/>
            <person name="Albertini E."/>
            <person name="Caccamo M."/>
            <person name="Echenique V."/>
        </authorList>
    </citation>
    <scope>NUCLEOTIDE SEQUENCE [LARGE SCALE GENOMIC DNA]</scope>
    <source>
        <strain evidence="3">cv. Victoria</strain>
        <tissue evidence="2">Leaf</tissue>
    </source>
</reference>
<gene>
    <name evidence="2" type="ORF">EJB05_41942</name>
</gene>